<evidence type="ECO:0000256" key="4">
    <source>
        <dbReference type="ARBA" id="ARBA00023157"/>
    </source>
</evidence>
<dbReference type="InterPro" id="IPR008735">
    <property type="entry name" value="PSP94"/>
</dbReference>
<name>A0ABV0MQW4_9TELE</name>
<gene>
    <name evidence="5" type="ORF">GOODEAATRI_034056</name>
</gene>
<dbReference type="EMBL" id="JAHRIO010007901">
    <property type="protein sequence ID" value="MEQ2160467.1"/>
    <property type="molecule type" value="Genomic_DNA"/>
</dbReference>
<reference evidence="5 6" key="1">
    <citation type="submission" date="2021-06" db="EMBL/GenBank/DDBJ databases">
        <authorList>
            <person name="Palmer J.M."/>
        </authorList>
    </citation>
    <scope>NUCLEOTIDE SEQUENCE [LARGE SCALE GENOMIC DNA]</scope>
    <source>
        <strain evidence="5 6">GA_2019</strain>
        <tissue evidence="5">Muscle</tissue>
    </source>
</reference>
<evidence type="ECO:0000313" key="6">
    <source>
        <dbReference type="Proteomes" id="UP001476798"/>
    </source>
</evidence>
<comment type="caution">
    <text evidence="5">The sequence shown here is derived from an EMBL/GenBank/DDBJ whole genome shotgun (WGS) entry which is preliminary data.</text>
</comment>
<keyword evidence="4" id="KW-1015">Disulfide bond</keyword>
<evidence type="ECO:0000313" key="5">
    <source>
        <dbReference type="EMBL" id="MEQ2160467.1"/>
    </source>
</evidence>
<evidence type="ECO:0000256" key="2">
    <source>
        <dbReference type="ARBA" id="ARBA00010352"/>
    </source>
</evidence>
<dbReference type="PANTHER" id="PTHR10500">
    <property type="entry name" value="BETA-MICROSEMINOPROTEIN"/>
    <property type="match status" value="1"/>
</dbReference>
<proteinExistence type="inferred from homology"/>
<comment type="subcellular location">
    <subcellularLocation>
        <location evidence="1">Secreted</location>
    </subcellularLocation>
</comment>
<keyword evidence="6" id="KW-1185">Reference proteome</keyword>
<dbReference type="PANTHER" id="PTHR10500:SF7">
    <property type="entry name" value="BETA-MICROSEMINOPROTEIN"/>
    <property type="match status" value="1"/>
</dbReference>
<accession>A0ABV0MQW4</accession>
<dbReference type="Pfam" id="PF05825">
    <property type="entry name" value="PSP94"/>
    <property type="match status" value="1"/>
</dbReference>
<sequence length="131" mass="14861">MLKGNFNICVFTWTVSKLVRATMKYLALALLLCVLTSLSNAQCFINIREPDTENQTHCQDGVDLTWHPKETKWRNSACQDCTCDQCCYGYTTPLKFPKDCVSVFDPKACRYVIHKKDDPSVLCPVFLAVGK</sequence>
<protein>
    <recommendedName>
        <fullName evidence="7">Beta-microseminoprotein-like</fullName>
    </recommendedName>
</protein>
<dbReference type="Proteomes" id="UP001476798">
    <property type="component" value="Unassembled WGS sequence"/>
</dbReference>
<comment type="similarity">
    <text evidence="2">Belongs to the beta-microseminoprotein family.</text>
</comment>
<evidence type="ECO:0008006" key="7">
    <source>
        <dbReference type="Google" id="ProtNLM"/>
    </source>
</evidence>
<evidence type="ECO:0000256" key="1">
    <source>
        <dbReference type="ARBA" id="ARBA00004613"/>
    </source>
</evidence>
<organism evidence="5 6">
    <name type="scientific">Goodea atripinnis</name>
    <dbReference type="NCBI Taxonomy" id="208336"/>
    <lineage>
        <taxon>Eukaryota</taxon>
        <taxon>Metazoa</taxon>
        <taxon>Chordata</taxon>
        <taxon>Craniata</taxon>
        <taxon>Vertebrata</taxon>
        <taxon>Euteleostomi</taxon>
        <taxon>Actinopterygii</taxon>
        <taxon>Neopterygii</taxon>
        <taxon>Teleostei</taxon>
        <taxon>Neoteleostei</taxon>
        <taxon>Acanthomorphata</taxon>
        <taxon>Ovalentaria</taxon>
        <taxon>Atherinomorphae</taxon>
        <taxon>Cyprinodontiformes</taxon>
        <taxon>Goodeidae</taxon>
        <taxon>Goodea</taxon>
    </lineage>
</organism>
<evidence type="ECO:0000256" key="3">
    <source>
        <dbReference type="ARBA" id="ARBA00022525"/>
    </source>
</evidence>
<dbReference type="Gene3D" id="2.60.40.1900">
    <property type="entry name" value="Beta-microseminoprotein (PSP94) domain"/>
    <property type="match status" value="1"/>
</dbReference>
<keyword evidence="3" id="KW-0964">Secreted</keyword>